<feature type="active site" description="Proton donor" evidence="6">
    <location>
        <position position="111"/>
    </location>
</feature>
<feature type="domain" description="GH16" evidence="9">
    <location>
        <begin position="31"/>
        <end position="223"/>
    </location>
</feature>
<comment type="PTM">
    <text evidence="8">Contains at least one intrachain disulfide bond essential for its enzymatic activity.</text>
</comment>
<dbReference type="PROSITE" id="PS51762">
    <property type="entry name" value="GH16_2"/>
    <property type="match status" value="1"/>
</dbReference>
<comment type="caution">
    <text evidence="10">The sequence shown here is derived from an EMBL/GenBank/DDBJ whole genome shotgun (WGS) entry which is preliminary data.</text>
</comment>
<dbReference type="InterPro" id="IPR016455">
    <property type="entry name" value="XTH"/>
</dbReference>
<dbReference type="InterPro" id="IPR008264">
    <property type="entry name" value="Beta_glucanase"/>
</dbReference>
<dbReference type="InterPro" id="IPR044791">
    <property type="entry name" value="Beta-glucanase/XTH"/>
</dbReference>
<dbReference type="CDD" id="cd02176">
    <property type="entry name" value="GH16_XET"/>
    <property type="match status" value="1"/>
</dbReference>
<dbReference type="PIRSF" id="PIRSF005604">
    <property type="entry name" value="XET"/>
    <property type="match status" value="1"/>
</dbReference>
<evidence type="ECO:0000313" key="11">
    <source>
        <dbReference type="Proteomes" id="UP001231189"/>
    </source>
</evidence>
<comment type="subcellular location">
    <subcellularLocation>
        <location evidence="8">Secreted</location>
        <location evidence="8">Cell wall</location>
    </subcellularLocation>
    <subcellularLocation>
        <location evidence="8">Secreted</location>
        <location evidence="8">Extracellular space</location>
        <location evidence="8">Apoplast</location>
    </subcellularLocation>
</comment>
<dbReference type="InterPro" id="IPR008263">
    <property type="entry name" value="GH16_AS"/>
</dbReference>
<evidence type="ECO:0000259" key="9">
    <source>
        <dbReference type="PROSITE" id="PS51762"/>
    </source>
</evidence>
<keyword evidence="8" id="KW-0732">Signal</keyword>
<evidence type="ECO:0000256" key="2">
    <source>
        <dbReference type="ARBA" id="ARBA00022801"/>
    </source>
</evidence>
<feature type="signal peptide" evidence="8">
    <location>
        <begin position="1"/>
        <end position="21"/>
    </location>
</feature>
<evidence type="ECO:0000256" key="3">
    <source>
        <dbReference type="ARBA" id="ARBA00023157"/>
    </source>
</evidence>
<keyword evidence="4" id="KW-0325">Glycoprotein</keyword>
<dbReference type="GO" id="GO:0016762">
    <property type="term" value="F:xyloglucan:xyloglucosyl transferase activity"/>
    <property type="evidence" value="ECO:0007669"/>
    <property type="project" value="UniProtKB-EC"/>
</dbReference>
<dbReference type="GO" id="GO:0010411">
    <property type="term" value="P:xyloglucan metabolic process"/>
    <property type="evidence" value="ECO:0007669"/>
    <property type="project" value="InterPro"/>
</dbReference>
<protein>
    <recommendedName>
        <fullName evidence="8">Xyloglucan endotransglucosylase/hydrolase</fullName>
        <ecNumber evidence="8">2.4.1.207</ecNumber>
    </recommendedName>
</protein>
<feature type="glycosylation site" description="N-linked (GlcNAc...) asparagine" evidence="7">
    <location>
        <position position="115"/>
    </location>
</feature>
<evidence type="ECO:0000256" key="7">
    <source>
        <dbReference type="PIRSR" id="PIRSR005604-2"/>
    </source>
</evidence>
<sequence>MAVSSRTEVCVLAVLVALCIAARTAVVVGGIIEDGLELDWGQGNVSKDGQVISLYLDRDSGGSGLRSRDTYLYARTDLQIKLVPNNSAGTVTTFFFLSEGPWEIHDEIDLEFLGNVSGQPYTLHTNIFANGTGQKEEQFRLWFDPATDFHTYSIVWTPKHILVLVDGTPIREFRNHAKKGVAYPYPSSQRMRLFGSLWNADDWATQGGRVKTDWSAAPFLAQYRNFKATTSSPGGYGYYDDKELDGTAKKKMERVREEYMIYNYCTDTKRFPNGVPPECSMK</sequence>
<comment type="function">
    <text evidence="8">Catalyzes xyloglucan endohydrolysis (XEH) and/or endotransglycosylation (XET). Cleaves and religates xyloglucan polymers, an essential constituent of the primary cell wall, and thereby participates in cell wall construction of growing tissues.</text>
</comment>
<dbReference type="Proteomes" id="UP001231189">
    <property type="component" value="Unassembled WGS sequence"/>
</dbReference>
<keyword evidence="1 8" id="KW-0808">Transferase</keyword>
<keyword evidence="8" id="KW-0961">Cell wall biogenesis/degradation</keyword>
<dbReference type="SUPFAM" id="SSF49899">
    <property type="entry name" value="Concanavalin A-like lectins/glucanases"/>
    <property type="match status" value="1"/>
</dbReference>
<keyword evidence="2 8" id="KW-0378">Hydrolase</keyword>
<dbReference type="GO" id="GO:0071555">
    <property type="term" value="P:cell wall organization"/>
    <property type="evidence" value="ECO:0007669"/>
    <property type="project" value="UniProtKB-KW"/>
</dbReference>
<proteinExistence type="inferred from homology"/>
<dbReference type="Pfam" id="PF00722">
    <property type="entry name" value="Glyco_hydro_16"/>
    <property type="match status" value="1"/>
</dbReference>
<evidence type="ECO:0000256" key="5">
    <source>
        <dbReference type="ARBA" id="ARBA00023295"/>
    </source>
</evidence>
<dbReference type="GO" id="GO:0042546">
    <property type="term" value="P:cell wall biogenesis"/>
    <property type="evidence" value="ECO:0007669"/>
    <property type="project" value="InterPro"/>
</dbReference>
<evidence type="ECO:0000256" key="4">
    <source>
        <dbReference type="ARBA" id="ARBA00023180"/>
    </source>
</evidence>
<keyword evidence="11" id="KW-1185">Reference proteome</keyword>
<organism evidence="10 11">
    <name type="scientific">Lolium multiflorum</name>
    <name type="common">Italian ryegrass</name>
    <name type="synonym">Lolium perenne subsp. multiflorum</name>
    <dbReference type="NCBI Taxonomy" id="4521"/>
    <lineage>
        <taxon>Eukaryota</taxon>
        <taxon>Viridiplantae</taxon>
        <taxon>Streptophyta</taxon>
        <taxon>Embryophyta</taxon>
        <taxon>Tracheophyta</taxon>
        <taxon>Spermatophyta</taxon>
        <taxon>Magnoliopsida</taxon>
        <taxon>Liliopsida</taxon>
        <taxon>Poales</taxon>
        <taxon>Poaceae</taxon>
        <taxon>BOP clade</taxon>
        <taxon>Pooideae</taxon>
        <taxon>Poodae</taxon>
        <taxon>Poeae</taxon>
        <taxon>Poeae Chloroplast Group 2 (Poeae type)</taxon>
        <taxon>Loliodinae</taxon>
        <taxon>Loliinae</taxon>
        <taxon>Lolium</taxon>
    </lineage>
</organism>
<dbReference type="Gene3D" id="2.60.120.200">
    <property type="match status" value="1"/>
</dbReference>
<dbReference type="GO" id="GO:0004553">
    <property type="term" value="F:hydrolase activity, hydrolyzing O-glycosyl compounds"/>
    <property type="evidence" value="ECO:0007669"/>
    <property type="project" value="InterPro"/>
</dbReference>
<dbReference type="EMBL" id="JAUUTY010000002">
    <property type="protein sequence ID" value="KAK1685273.1"/>
    <property type="molecule type" value="Genomic_DNA"/>
</dbReference>
<name>A0AAD8TNY1_LOLMU</name>
<gene>
    <name evidence="10" type="ORF">QYE76_046121</name>
</gene>
<dbReference type="PROSITE" id="PS01034">
    <property type="entry name" value="GH16_1"/>
    <property type="match status" value="1"/>
</dbReference>
<keyword evidence="5 8" id="KW-0326">Glycosidase</keyword>
<evidence type="ECO:0000256" key="6">
    <source>
        <dbReference type="PIRSR" id="PIRSR005604-1"/>
    </source>
</evidence>
<keyword evidence="8" id="KW-0134">Cell wall</keyword>
<evidence type="ECO:0000256" key="1">
    <source>
        <dbReference type="ARBA" id="ARBA00022679"/>
    </source>
</evidence>
<accession>A0AAD8TNY1</accession>
<keyword evidence="8" id="KW-0052">Apoplast</keyword>
<keyword evidence="3" id="KW-1015">Disulfide bond</keyword>
<dbReference type="InterPro" id="IPR013320">
    <property type="entry name" value="ConA-like_dom_sf"/>
</dbReference>
<dbReference type="Pfam" id="PF06955">
    <property type="entry name" value="XET_C"/>
    <property type="match status" value="1"/>
</dbReference>
<dbReference type="AlphaFoldDB" id="A0AAD8TNY1"/>
<feature type="chain" id="PRO_5041776927" description="Xyloglucan endotransglucosylase/hydrolase" evidence="8">
    <location>
        <begin position="22"/>
        <end position="282"/>
    </location>
</feature>
<comment type="similarity">
    <text evidence="8">Belongs to the glycosyl hydrolase 16 family.</text>
</comment>
<dbReference type="InterPro" id="IPR010713">
    <property type="entry name" value="XET_C"/>
</dbReference>
<keyword evidence="8" id="KW-0964">Secreted</keyword>
<dbReference type="PANTHER" id="PTHR31062">
    <property type="entry name" value="XYLOGLUCAN ENDOTRANSGLUCOSYLASE/HYDROLASE PROTEIN 8-RELATED"/>
    <property type="match status" value="1"/>
</dbReference>
<feature type="active site" description="Nucleophile" evidence="6">
    <location>
        <position position="107"/>
    </location>
</feature>
<dbReference type="PRINTS" id="PR00737">
    <property type="entry name" value="GLHYDRLASE16"/>
</dbReference>
<dbReference type="EC" id="2.4.1.207" evidence="8"/>
<dbReference type="InterPro" id="IPR000757">
    <property type="entry name" value="Beta-glucanase-like"/>
</dbReference>
<reference evidence="10" key="1">
    <citation type="submission" date="2023-07" db="EMBL/GenBank/DDBJ databases">
        <title>A chromosome-level genome assembly of Lolium multiflorum.</title>
        <authorList>
            <person name="Chen Y."/>
            <person name="Copetti D."/>
            <person name="Kolliker R."/>
            <person name="Studer B."/>
        </authorList>
    </citation>
    <scope>NUCLEOTIDE SEQUENCE</scope>
    <source>
        <strain evidence="10">02402/16</strain>
        <tissue evidence="10">Leaf</tissue>
    </source>
</reference>
<evidence type="ECO:0000256" key="8">
    <source>
        <dbReference type="RuleBase" id="RU361120"/>
    </source>
</evidence>
<dbReference type="GO" id="GO:0048046">
    <property type="term" value="C:apoplast"/>
    <property type="evidence" value="ECO:0007669"/>
    <property type="project" value="UniProtKB-SubCell"/>
</dbReference>
<evidence type="ECO:0000313" key="10">
    <source>
        <dbReference type="EMBL" id="KAK1685273.1"/>
    </source>
</evidence>